<organism evidence="2">
    <name type="scientific">Candidatus Thiothrix putei</name>
    <dbReference type="NCBI Taxonomy" id="3080811"/>
    <lineage>
        <taxon>Bacteria</taxon>
        <taxon>Pseudomonadati</taxon>
        <taxon>Pseudomonadota</taxon>
        <taxon>Gammaproteobacteria</taxon>
        <taxon>Thiotrichales</taxon>
        <taxon>Thiotrichaceae</taxon>
        <taxon>Thiothrix</taxon>
    </lineage>
</organism>
<reference evidence="2" key="1">
    <citation type="journal article" date="2023" name="Int. J. Mol. Sci.">
        <title>Metagenomics Revealed a New Genus 'Candidatus Thiocaldithrix dubininis' gen. nov., sp. nov. and a New Species 'Candidatus Thiothrix putei' sp. nov. in the Family Thiotrichaceae, Some Members of Which Have Traits of Both Na+- and H+-Motive Energetics.</title>
        <authorList>
            <person name="Ravin N.V."/>
            <person name="Muntyan M.S."/>
            <person name="Smolyakov D.D."/>
            <person name="Rudenko T.S."/>
            <person name="Beletsky A.V."/>
            <person name="Mardanov A.V."/>
            <person name="Grabovich M.Y."/>
        </authorList>
    </citation>
    <scope>NUCLEOTIDE SEQUENCE</scope>
    <source>
        <strain evidence="2">GKL-02</strain>
    </source>
</reference>
<dbReference type="PANTHER" id="PTHR43566:SF1">
    <property type="entry name" value="AAA+ ATPASE DOMAIN-CONTAINING PROTEIN"/>
    <property type="match status" value="1"/>
</dbReference>
<reference evidence="2" key="2">
    <citation type="submission" date="2023-04" db="EMBL/GenBank/DDBJ databases">
        <authorList>
            <person name="Beletskiy A.V."/>
            <person name="Mardanov A.V."/>
            <person name="Ravin N.V."/>
        </authorList>
    </citation>
    <scope>NUCLEOTIDE SEQUENCE</scope>
    <source>
        <strain evidence="2">GKL-02</strain>
    </source>
</reference>
<dbReference type="InterPro" id="IPR025420">
    <property type="entry name" value="DUF4143"/>
</dbReference>
<dbReference type="EMBL" id="CP124756">
    <property type="protein sequence ID" value="WGZ95042.1"/>
    <property type="molecule type" value="Genomic_DNA"/>
</dbReference>
<dbReference type="KEGG" id="tput:QJT81_03380"/>
<dbReference type="PANTHER" id="PTHR43566">
    <property type="entry name" value="CONSERVED PROTEIN"/>
    <property type="match status" value="1"/>
</dbReference>
<evidence type="ECO:0000313" key="2">
    <source>
        <dbReference type="EMBL" id="WGZ95042.1"/>
    </source>
</evidence>
<feature type="domain" description="DUF4143" evidence="1">
    <location>
        <begin position="3"/>
        <end position="122"/>
    </location>
</feature>
<protein>
    <submittedName>
        <fullName evidence="2">DUF4143 domain-containing protein</fullName>
    </submittedName>
</protein>
<dbReference type="Pfam" id="PF13635">
    <property type="entry name" value="DUF4143"/>
    <property type="match status" value="1"/>
</dbReference>
<sequence>MVVLSNLAQDIQIAPQTAKSWLESLERMYVLFTVMPYTQSIARAIIKPPKAYFFDNADVVDEKGARFENLIASTLLKRLHYLEDHEGYRCELRYIRDKEGREVDFVILKDGELEELIEVKYSDDGVAPALRYYTERLKPKRATQLVATLDKPYDAHGIRVTNPFAYFADAPY</sequence>
<gene>
    <name evidence="2" type="ORF">QJT81_03380</name>
</gene>
<proteinExistence type="predicted"/>
<name>A0AA95KQC4_9GAMM</name>
<evidence type="ECO:0000259" key="1">
    <source>
        <dbReference type="Pfam" id="PF13635"/>
    </source>
</evidence>
<dbReference type="AlphaFoldDB" id="A0AA95KQC4"/>
<accession>A0AA95KQC4</accession>
<dbReference type="Proteomes" id="UP001301326">
    <property type="component" value="Chromosome"/>
</dbReference>